<proteinExistence type="inferred from homology"/>
<dbReference type="AlphaFoldDB" id="A0A5Q2MXY4"/>
<keyword evidence="5 6" id="KW-0472">Membrane</keyword>
<evidence type="ECO:0000256" key="3">
    <source>
        <dbReference type="ARBA" id="ARBA00022692"/>
    </source>
</evidence>
<evidence type="ECO:0000313" key="8">
    <source>
        <dbReference type="EMBL" id="QGG47548.1"/>
    </source>
</evidence>
<organism evidence="8 9">
    <name type="scientific">Heliorestis convoluta</name>
    <dbReference type="NCBI Taxonomy" id="356322"/>
    <lineage>
        <taxon>Bacteria</taxon>
        <taxon>Bacillati</taxon>
        <taxon>Bacillota</taxon>
        <taxon>Clostridia</taxon>
        <taxon>Eubacteriales</taxon>
        <taxon>Heliobacteriaceae</taxon>
        <taxon>Heliorestis</taxon>
    </lineage>
</organism>
<dbReference type="OrthoDB" id="9812980at2"/>
<dbReference type="Pfam" id="PF09335">
    <property type="entry name" value="VTT_dom"/>
    <property type="match status" value="1"/>
</dbReference>
<dbReference type="RefSeq" id="WP_153724903.1">
    <property type="nucleotide sequence ID" value="NZ_CP045875.1"/>
</dbReference>
<feature type="transmembrane region" description="Helical" evidence="6">
    <location>
        <begin position="71"/>
        <end position="97"/>
    </location>
</feature>
<dbReference type="GO" id="GO:0005886">
    <property type="term" value="C:plasma membrane"/>
    <property type="evidence" value="ECO:0007669"/>
    <property type="project" value="UniProtKB-SubCell"/>
</dbReference>
<dbReference type="PANTHER" id="PTHR12677:SF59">
    <property type="entry name" value="GOLGI APPARATUS MEMBRANE PROTEIN TVP38-RELATED"/>
    <property type="match status" value="1"/>
</dbReference>
<gene>
    <name evidence="8" type="ORF">FTV88_1401</name>
</gene>
<accession>A0A5Q2MXY4</accession>
<reference evidence="9" key="1">
    <citation type="submission" date="2019-11" db="EMBL/GenBank/DDBJ databases">
        <title>Genome sequence of Heliorestis convoluta strain HH, an alkaliphilic and minimalistic phototrophic bacterium from a soda lake in Egypt.</title>
        <authorList>
            <person name="Dewey E.D."/>
            <person name="Stokes L.M."/>
            <person name="Burchell B.M."/>
            <person name="Shaffer K.N."/>
            <person name="Huntington A.M."/>
            <person name="Baker J.M."/>
            <person name="Nadendla S."/>
            <person name="Giglio M.G."/>
            <person name="Touchman J.W."/>
            <person name="Blankenship R.E."/>
            <person name="Madigan M.T."/>
            <person name="Sattley W.M."/>
        </authorList>
    </citation>
    <scope>NUCLEOTIDE SEQUENCE [LARGE SCALE GENOMIC DNA]</scope>
    <source>
        <strain evidence="9">HH</strain>
    </source>
</reference>
<comment type="similarity">
    <text evidence="6">Belongs to the TVP38/TMEM64 family.</text>
</comment>
<evidence type="ECO:0000259" key="7">
    <source>
        <dbReference type="Pfam" id="PF09335"/>
    </source>
</evidence>
<sequence>MIKIIRQYRSLTLLIVLMLLPFVVTYLGIDLVAFLDHVREHSGVALFFTIPLHVLLSVSPMGSEPVALANGFIYGIWLGTLVNWIGSLTGSIVGYWLIYHSAEEAKFSRYMEKLPPLIRNIPVSSPLFLIGVRFIPFVGSDIVKYVAPLWKVPFGRYLWTSALAIFPIALVMAALGSGATYLIDFINRYWL</sequence>
<keyword evidence="3 6" id="KW-0812">Transmembrane</keyword>
<name>A0A5Q2MXY4_9FIRM</name>
<evidence type="ECO:0000256" key="1">
    <source>
        <dbReference type="ARBA" id="ARBA00004651"/>
    </source>
</evidence>
<evidence type="ECO:0000256" key="4">
    <source>
        <dbReference type="ARBA" id="ARBA00022989"/>
    </source>
</evidence>
<dbReference type="Proteomes" id="UP000366051">
    <property type="component" value="Chromosome"/>
</dbReference>
<keyword evidence="9" id="KW-1185">Reference proteome</keyword>
<dbReference type="InterPro" id="IPR032816">
    <property type="entry name" value="VTT_dom"/>
</dbReference>
<dbReference type="InterPro" id="IPR015414">
    <property type="entry name" value="TMEM64"/>
</dbReference>
<dbReference type="EMBL" id="CP045875">
    <property type="protein sequence ID" value="QGG47548.1"/>
    <property type="molecule type" value="Genomic_DNA"/>
</dbReference>
<evidence type="ECO:0000256" key="5">
    <source>
        <dbReference type="ARBA" id="ARBA00023136"/>
    </source>
</evidence>
<keyword evidence="4 6" id="KW-1133">Transmembrane helix</keyword>
<protein>
    <recommendedName>
        <fullName evidence="6">TVP38/TMEM64 family membrane protein</fullName>
    </recommendedName>
</protein>
<dbReference type="PANTHER" id="PTHR12677">
    <property type="entry name" value="GOLGI APPARATUS MEMBRANE PROTEIN TVP38-RELATED"/>
    <property type="match status" value="1"/>
</dbReference>
<feature type="domain" description="VTT" evidence="7">
    <location>
        <begin position="63"/>
        <end position="177"/>
    </location>
</feature>
<feature type="transmembrane region" description="Helical" evidence="6">
    <location>
        <begin position="12"/>
        <end position="35"/>
    </location>
</feature>
<evidence type="ECO:0000313" key="9">
    <source>
        <dbReference type="Proteomes" id="UP000366051"/>
    </source>
</evidence>
<feature type="transmembrane region" description="Helical" evidence="6">
    <location>
        <begin position="117"/>
        <end position="136"/>
    </location>
</feature>
<keyword evidence="2 6" id="KW-1003">Cell membrane</keyword>
<evidence type="ECO:0000256" key="6">
    <source>
        <dbReference type="RuleBase" id="RU366058"/>
    </source>
</evidence>
<comment type="caution">
    <text evidence="6">Lacks conserved residue(s) required for the propagation of feature annotation.</text>
</comment>
<dbReference type="KEGG" id="hcv:FTV88_1401"/>
<comment type="subcellular location">
    <subcellularLocation>
        <location evidence="1 6">Cell membrane</location>
        <topology evidence="1 6">Multi-pass membrane protein</topology>
    </subcellularLocation>
</comment>
<feature type="transmembrane region" description="Helical" evidence="6">
    <location>
        <begin position="157"/>
        <end position="183"/>
    </location>
</feature>
<evidence type="ECO:0000256" key="2">
    <source>
        <dbReference type="ARBA" id="ARBA00022475"/>
    </source>
</evidence>